<dbReference type="SMART" id="SM00477">
    <property type="entry name" value="NUC"/>
    <property type="match status" value="1"/>
</dbReference>
<comment type="caution">
    <text evidence="4">The sequence shown here is derived from an EMBL/GenBank/DDBJ whole genome shotgun (WGS) entry which is preliminary data.</text>
</comment>
<dbReference type="GO" id="GO:0016787">
    <property type="term" value="F:hydrolase activity"/>
    <property type="evidence" value="ECO:0007669"/>
    <property type="project" value="InterPro"/>
</dbReference>
<dbReference type="InterPro" id="IPR001604">
    <property type="entry name" value="Endo_G_ENPP1-like_dom"/>
</dbReference>
<evidence type="ECO:0000313" key="5">
    <source>
        <dbReference type="Proteomes" id="UP000606274"/>
    </source>
</evidence>
<dbReference type="AlphaFoldDB" id="A0A8T0BVK9"/>
<proteinExistence type="predicted"/>
<feature type="domain" description="ENPP1-3/EXOG-like endonuclease/phosphodiesterase" evidence="2">
    <location>
        <begin position="62"/>
        <end position="295"/>
    </location>
</feature>
<dbReference type="SMART" id="SM00892">
    <property type="entry name" value="Endonuclease_NS"/>
    <property type="match status" value="1"/>
</dbReference>
<protein>
    <recommendedName>
        <fullName evidence="6">Endonuclease domain-containing 1 protein-like</fullName>
    </recommendedName>
</protein>
<dbReference type="SUPFAM" id="SSF54060">
    <property type="entry name" value="His-Me finger endonucleases"/>
    <property type="match status" value="1"/>
</dbReference>
<dbReference type="PANTHER" id="PTHR21472">
    <property type="entry name" value="ENDONUCLEASE DOMAIN-CONTAINING 1 PROTEIN ENDOD1"/>
    <property type="match status" value="1"/>
</dbReference>
<dbReference type="InterPro" id="IPR020821">
    <property type="entry name" value="ENPP1-3/EXOG-like_nuc-like"/>
</dbReference>
<dbReference type="Proteomes" id="UP000606274">
    <property type="component" value="Unassembled WGS sequence"/>
</dbReference>
<sequence length="302" mass="35024">MKLLALVLLISDFSSLTLMEVVNDFSKSKCSEFFIKNQNHIITPTVFKGNQYKRICQRWENEYRFATLYDTKNRIPIYSAYKYTGINAPPRKYVTWKNEPQLENPSDTANMKEIKGDEIDVYYNQAVNRDYAESNTINDIKYTRGHVFPRQYAADEDQADSTFTFTNVAPQTQHSNQKWAEQVETPMKDEIQSVCQPNNNNPTYIVTGVVPGNKWIPIKRKDNNKVKGEGVNIPSYYWTAYCCVHKNERISKGFLSLQNQPDDRTYELSEMSVNILNGRLTELYEGSLLKNFFNVFGDLCLT</sequence>
<dbReference type="InterPro" id="IPR039015">
    <property type="entry name" value="ENDOD1"/>
</dbReference>
<evidence type="ECO:0000259" key="2">
    <source>
        <dbReference type="SMART" id="SM00477"/>
    </source>
</evidence>
<dbReference type="InterPro" id="IPR044929">
    <property type="entry name" value="DNA/RNA_non-sp_Endonuclease_sf"/>
</dbReference>
<dbReference type="GO" id="GO:0003676">
    <property type="term" value="F:nucleic acid binding"/>
    <property type="evidence" value="ECO:0007669"/>
    <property type="project" value="InterPro"/>
</dbReference>
<keyword evidence="1" id="KW-0732">Signal</keyword>
<organism evidence="4 5">
    <name type="scientific">Silurus meridionalis</name>
    <name type="common">Southern catfish</name>
    <name type="synonym">Silurus soldatovi meridionalis</name>
    <dbReference type="NCBI Taxonomy" id="175797"/>
    <lineage>
        <taxon>Eukaryota</taxon>
        <taxon>Metazoa</taxon>
        <taxon>Chordata</taxon>
        <taxon>Craniata</taxon>
        <taxon>Vertebrata</taxon>
        <taxon>Euteleostomi</taxon>
        <taxon>Actinopterygii</taxon>
        <taxon>Neopterygii</taxon>
        <taxon>Teleostei</taxon>
        <taxon>Ostariophysi</taxon>
        <taxon>Siluriformes</taxon>
        <taxon>Siluridae</taxon>
        <taxon>Silurus</taxon>
    </lineage>
</organism>
<dbReference type="InterPro" id="IPR044925">
    <property type="entry name" value="His-Me_finger_sf"/>
</dbReference>
<feature type="domain" description="DNA/RNA non-specific endonuclease/pyrophosphatase/phosphodiesterase" evidence="3">
    <location>
        <begin position="61"/>
        <end position="292"/>
    </location>
</feature>
<dbReference type="GO" id="GO:0046872">
    <property type="term" value="F:metal ion binding"/>
    <property type="evidence" value="ECO:0007669"/>
    <property type="project" value="InterPro"/>
</dbReference>
<accession>A0A8T0BVK9</accession>
<dbReference type="EMBL" id="JABFDY010000001">
    <property type="protein sequence ID" value="KAF7711054.1"/>
    <property type="molecule type" value="Genomic_DNA"/>
</dbReference>
<dbReference type="PANTHER" id="PTHR21472:SF26">
    <property type="entry name" value="ENDONUCLEASE DOMAIN CONTAINING 1"/>
    <property type="match status" value="1"/>
</dbReference>
<evidence type="ECO:0008006" key="6">
    <source>
        <dbReference type="Google" id="ProtNLM"/>
    </source>
</evidence>
<keyword evidence="5" id="KW-1185">Reference proteome</keyword>
<gene>
    <name evidence="4" type="ORF">HF521_000065</name>
</gene>
<name>A0A8T0BVK9_SILME</name>
<dbReference type="OrthoDB" id="69221at2759"/>
<feature type="signal peptide" evidence="1">
    <location>
        <begin position="1"/>
        <end position="19"/>
    </location>
</feature>
<reference evidence="4" key="1">
    <citation type="submission" date="2020-08" db="EMBL/GenBank/DDBJ databases">
        <title>Chromosome-level assembly of Southern catfish (Silurus meridionalis) provides insights into visual adaptation to the nocturnal and benthic lifestyles.</title>
        <authorList>
            <person name="Zhang Y."/>
            <person name="Wang D."/>
            <person name="Peng Z."/>
        </authorList>
    </citation>
    <scope>NUCLEOTIDE SEQUENCE</scope>
    <source>
        <strain evidence="4">SWU-2019-XX</strain>
        <tissue evidence="4">Muscle</tissue>
    </source>
</reference>
<evidence type="ECO:0000259" key="3">
    <source>
        <dbReference type="SMART" id="SM00892"/>
    </source>
</evidence>
<evidence type="ECO:0000313" key="4">
    <source>
        <dbReference type="EMBL" id="KAF7711054.1"/>
    </source>
</evidence>
<feature type="chain" id="PRO_5035898860" description="Endonuclease domain-containing 1 protein-like" evidence="1">
    <location>
        <begin position="20"/>
        <end position="302"/>
    </location>
</feature>
<dbReference type="Pfam" id="PF01223">
    <property type="entry name" value="Endonuclease_NS"/>
    <property type="match status" value="1"/>
</dbReference>
<evidence type="ECO:0000256" key="1">
    <source>
        <dbReference type="SAM" id="SignalP"/>
    </source>
</evidence>
<dbReference type="Gene3D" id="3.40.570.10">
    <property type="entry name" value="Extracellular Endonuclease, subunit A"/>
    <property type="match status" value="1"/>
</dbReference>